<reference evidence="1" key="1">
    <citation type="submission" date="2019-06" db="EMBL/GenBank/DDBJ databases">
        <authorList>
            <person name="Zheng W."/>
        </authorList>
    </citation>
    <scope>NUCLEOTIDE SEQUENCE</scope>
    <source>
        <strain evidence="1">QDHG01</strain>
    </source>
</reference>
<organism evidence="1 2">
    <name type="scientific">Halteria grandinella</name>
    <dbReference type="NCBI Taxonomy" id="5974"/>
    <lineage>
        <taxon>Eukaryota</taxon>
        <taxon>Sar</taxon>
        <taxon>Alveolata</taxon>
        <taxon>Ciliophora</taxon>
        <taxon>Intramacronucleata</taxon>
        <taxon>Spirotrichea</taxon>
        <taxon>Stichotrichia</taxon>
        <taxon>Sporadotrichida</taxon>
        <taxon>Halteriidae</taxon>
        <taxon>Halteria</taxon>
    </lineage>
</organism>
<name>A0A8J8SVT2_HALGN</name>
<protein>
    <submittedName>
        <fullName evidence="1">Uncharacterized protein</fullName>
    </submittedName>
</protein>
<accession>A0A8J8SVT2</accession>
<dbReference type="EMBL" id="RRYP01021190">
    <property type="protein sequence ID" value="TNV72722.1"/>
    <property type="molecule type" value="Genomic_DNA"/>
</dbReference>
<sequence length="193" mass="23222">MYGMKLMSCSQFRVILNSLLNSQKNHSILLKKTKQMKECLLLTNQQIIRWMTELLQLKVIGSLLEFLQKIIHVITWSKLHVWFLALYLSQILRLIRITYQQSELISIKRDSTYHHVHPLWTPQLNKPSAFSNCHILRRNFQFMIIERNYRKANYWKRRGFILSQIGSEYRQSKKSTSRYISRPWLPNTNLQVN</sequence>
<evidence type="ECO:0000313" key="2">
    <source>
        <dbReference type="Proteomes" id="UP000785679"/>
    </source>
</evidence>
<comment type="caution">
    <text evidence="1">The sequence shown here is derived from an EMBL/GenBank/DDBJ whole genome shotgun (WGS) entry which is preliminary data.</text>
</comment>
<dbReference type="Proteomes" id="UP000785679">
    <property type="component" value="Unassembled WGS sequence"/>
</dbReference>
<keyword evidence="2" id="KW-1185">Reference proteome</keyword>
<gene>
    <name evidence="1" type="ORF">FGO68_gene2591</name>
</gene>
<proteinExistence type="predicted"/>
<evidence type="ECO:0000313" key="1">
    <source>
        <dbReference type="EMBL" id="TNV72722.1"/>
    </source>
</evidence>
<dbReference type="AlphaFoldDB" id="A0A8J8SVT2"/>